<name>A0A9J5W5I8_SOLCO</name>
<dbReference type="Proteomes" id="UP000824120">
    <property type="component" value="Chromosome 12"/>
</dbReference>
<dbReference type="EMBL" id="JACXVP010000012">
    <property type="protein sequence ID" value="KAG5570851.1"/>
    <property type="molecule type" value="Genomic_DNA"/>
</dbReference>
<organism evidence="1 2">
    <name type="scientific">Solanum commersonii</name>
    <name type="common">Commerson's wild potato</name>
    <name type="synonym">Commerson's nightshade</name>
    <dbReference type="NCBI Taxonomy" id="4109"/>
    <lineage>
        <taxon>Eukaryota</taxon>
        <taxon>Viridiplantae</taxon>
        <taxon>Streptophyta</taxon>
        <taxon>Embryophyta</taxon>
        <taxon>Tracheophyta</taxon>
        <taxon>Spermatophyta</taxon>
        <taxon>Magnoliopsida</taxon>
        <taxon>eudicotyledons</taxon>
        <taxon>Gunneridae</taxon>
        <taxon>Pentapetalae</taxon>
        <taxon>asterids</taxon>
        <taxon>lamiids</taxon>
        <taxon>Solanales</taxon>
        <taxon>Solanaceae</taxon>
        <taxon>Solanoideae</taxon>
        <taxon>Solaneae</taxon>
        <taxon>Solanum</taxon>
    </lineage>
</organism>
<dbReference type="AlphaFoldDB" id="A0A9J5W5I8"/>
<protein>
    <submittedName>
        <fullName evidence="1">Uncharacterized protein</fullName>
    </submittedName>
</protein>
<comment type="caution">
    <text evidence="1">The sequence shown here is derived from an EMBL/GenBank/DDBJ whole genome shotgun (WGS) entry which is preliminary data.</text>
</comment>
<evidence type="ECO:0000313" key="1">
    <source>
        <dbReference type="EMBL" id="KAG5570851.1"/>
    </source>
</evidence>
<proteinExistence type="predicted"/>
<dbReference type="OrthoDB" id="1326947at2759"/>
<keyword evidence="2" id="KW-1185">Reference proteome</keyword>
<reference evidence="1 2" key="1">
    <citation type="submission" date="2020-09" db="EMBL/GenBank/DDBJ databases">
        <title>De no assembly of potato wild relative species, Solanum commersonii.</title>
        <authorList>
            <person name="Cho K."/>
        </authorList>
    </citation>
    <scope>NUCLEOTIDE SEQUENCE [LARGE SCALE GENOMIC DNA]</scope>
    <source>
        <strain evidence="1">LZ3.2</strain>
        <tissue evidence="1">Leaf</tissue>
    </source>
</reference>
<sequence>MEQDIPNTNQTRMIKFGDFEPIDVNNVGLLNKMPKVAVGKVKVTNKEDPKLGNPNKMPNVIGAFSSEKVTPILRYATKAKEDKGHSLELQENVLNGLTLPVR</sequence>
<gene>
    <name evidence="1" type="ORF">H5410_060617</name>
</gene>
<evidence type="ECO:0000313" key="2">
    <source>
        <dbReference type="Proteomes" id="UP000824120"/>
    </source>
</evidence>
<accession>A0A9J5W5I8</accession>